<evidence type="ECO:0000256" key="8">
    <source>
        <dbReference type="ARBA" id="ARBA00023224"/>
    </source>
</evidence>
<dbReference type="Pfam" id="PF01094">
    <property type="entry name" value="ANF_receptor"/>
    <property type="match status" value="1"/>
</dbReference>
<protein>
    <recommendedName>
        <fullName evidence="11">G-protein coupled receptors family 3 profile domain-containing protein</fullName>
    </recommendedName>
</protein>
<dbReference type="SUPFAM" id="SSF53822">
    <property type="entry name" value="Periplasmic binding protein-like I"/>
    <property type="match status" value="1"/>
</dbReference>
<dbReference type="InterPro" id="IPR017978">
    <property type="entry name" value="GPCR_3_C"/>
</dbReference>
<dbReference type="PROSITE" id="PS50259">
    <property type="entry name" value="G_PROTEIN_RECEP_F3_4"/>
    <property type="match status" value="1"/>
</dbReference>
<reference evidence="12 13" key="1">
    <citation type="submission" date="2022-05" db="EMBL/GenBank/DDBJ databases">
        <authorList>
            <consortium name="Genoscope - CEA"/>
            <person name="William W."/>
        </authorList>
    </citation>
    <scope>NUCLEOTIDE SEQUENCE [LARGE SCALE GENOMIC DNA]</scope>
</reference>
<keyword evidence="3 10" id="KW-1133">Transmembrane helix</keyword>
<evidence type="ECO:0000256" key="2">
    <source>
        <dbReference type="ARBA" id="ARBA00022692"/>
    </source>
</evidence>
<keyword evidence="2 10" id="KW-0812">Transmembrane</keyword>
<feature type="transmembrane region" description="Helical" evidence="10">
    <location>
        <begin position="21"/>
        <end position="43"/>
    </location>
</feature>
<keyword evidence="8" id="KW-0807">Transducer</keyword>
<dbReference type="EMBL" id="CALNXI010001142">
    <property type="protein sequence ID" value="CAH3157278.1"/>
    <property type="molecule type" value="Genomic_DNA"/>
</dbReference>
<feature type="transmembrane region" description="Helical" evidence="10">
    <location>
        <begin position="482"/>
        <end position="507"/>
    </location>
</feature>
<evidence type="ECO:0000259" key="11">
    <source>
        <dbReference type="PROSITE" id="PS50259"/>
    </source>
</evidence>
<evidence type="ECO:0000256" key="7">
    <source>
        <dbReference type="ARBA" id="ARBA00023180"/>
    </source>
</evidence>
<feature type="region of interest" description="Disordered" evidence="9">
    <location>
        <begin position="766"/>
        <end position="811"/>
    </location>
</feature>
<keyword evidence="6" id="KW-0675">Receptor</keyword>
<dbReference type="Gene3D" id="3.40.50.2300">
    <property type="match status" value="2"/>
</dbReference>
<feature type="transmembrane region" description="Helical" evidence="10">
    <location>
        <begin position="656"/>
        <end position="677"/>
    </location>
</feature>
<comment type="subcellular location">
    <subcellularLocation>
        <location evidence="1">Membrane</location>
        <topology evidence="1">Multi-pass membrane protein</topology>
    </subcellularLocation>
</comment>
<evidence type="ECO:0000313" key="13">
    <source>
        <dbReference type="Proteomes" id="UP001159427"/>
    </source>
</evidence>
<keyword evidence="13" id="KW-1185">Reference proteome</keyword>
<proteinExistence type="predicted"/>
<sequence length="811" mass="90999">MKKNRQRACGNHFKPAMGGHVLVLGTIPRLFAPTLFLYLSTIIPFSQVVANKRGKTLTIGGFYASGERTTFQNASGILKTVEQALRFINERSQILPGYKLDIKWRDTKCQMGPGVQALFQHINEPPTKIMLLGGICSAATRPIAECSHLMNLIQVSYGAASAYLSDKEKYPLFFRTIPPDDAQNQGRLAILKHFGWKKVAIITESESYYQAAYDSLKTLLAENKLSIIAHESLGEGEESHQSSIKVLKERDARVIIGLFSEEKAIELFCQAFKQGFYGDKYVWLLMGWYRHRWWVVEKMHPARASKLRCKTEHVTKAFGNFLSTTILRLGPSSPDIIGSEEAYLSWKDKYNELGLYSGLAHDAVVAMALALNKSAETLAARNKTLENFTYTDKEMAEVFRDSLSKVKFLGFSGPVFFNEDGDRQGLVEVGQMQDGRIKILGNYTMEEDKLVLESSKFVWKGGTIPSDQMMTVDRLLKISVGLFSFFCAVEILGIIVAVAFLTFNICHSDHRFIKMSSPRMNNIIVVGAILIYAAGILRGIDGNFVSPGVEAIIRCKFSTWVACCGFTLGFGGMFLKTWRVHKIFLNRTKKVVISDFQLFALLGLFLSIDLFIIVVWEIVDPMHAEKNFTGRKEYSPSTDTEYVPYYIKCSSSYPSVWLGIVYAYKGILLVFGAFLAWETKNVKIQALNDSRHIGISVYNVFFPCALGMTVVNVVDNNPGVNYAVLSVLVVFCTTMTLCLVFIPKITTVRADPQGKNRPRFVSALNKTPAQVPQTQQQERQQLRPEATRKPEREAQARSSREVGNCADSRLL</sequence>
<dbReference type="CDD" id="cd06366">
    <property type="entry name" value="PBP1_GABAb_receptor"/>
    <property type="match status" value="1"/>
</dbReference>
<evidence type="ECO:0000256" key="6">
    <source>
        <dbReference type="ARBA" id="ARBA00023170"/>
    </source>
</evidence>
<accession>A0ABN8Q4S2</accession>
<name>A0ABN8Q4S2_9CNID</name>
<organism evidence="12 13">
    <name type="scientific">Porites evermanni</name>
    <dbReference type="NCBI Taxonomy" id="104178"/>
    <lineage>
        <taxon>Eukaryota</taxon>
        <taxon>Metazoa</taxon>
        <taxon>Cnidaria</taxon>
        <taxon>Anthozoa</taxon>
        <taxon>Hexacorallia</taxon>
        <taxon>Scleractinia</taxon>
        <taxon>Fungiina</taxon>
        <taxon>Poritidae</taxon>
        <taxon>Porites</taxon>
    </lineage>
</organism>
<dbReference type="PRINTS" id="PR01176">
    <property type="entry name" value="GABABRECEPTR"/>
</dbReference>
<feature type="compositionally biased region" description="Basic and acidic residues" evidence="9">
    <location>
        <begin position="780"/>
        <end position="800"/>
    </location>
</feature>
<dbReference type="PANTHER" id="PTHR10519:SF20">
    <property type="entry name" value="G-PROTEIN COUPLED RECEPTOR 156-RELATED"/>
    <property type="match status" value="1"/>
</dbReference>
<evidence type="ECO:0000256" key="10">
    <source>
        <dbReference type="SAM" id="Phobius"/>
    </source>
</evidence>
<feature type="transmembrane region" description="Helical" evidence="10">
    <location>
        <begin position="596"/>
        <end position="619"/>
    </location>
</feature>
<evidence type="ECO:0000313" key="12">
    <source>
        <dbReference type="EMBL" id="CAH3157278.1"/>
    </source>
</evidence>
<dbReference type="InterPro" id="IPR002455">
    <property type="entry name" value="GPCR3_GABA-B"/>
</dbReference>
<keyword evidence="5 10" id="KW-0472">Membrane</keyword>
<dbReference type="Pfam" id="PF00003">
    <property type="entry name" value="7tm_3"/>
    <property type="match status" value="1"/>
</dbReference>
<evidence type="ECO:0000256" key="3">
    <source>
        <dbReference type="ARBA" id="ARBA00022989"/>
    </source>
</evidence>
<evidence type="ECO:0000256" key="5">
    <source>
        <dbReference type="ARBA" id="ARBA00023136"/>
    </source>
</evidence>
<dbReference type="PRINTS" id="PR01177">
    <property type="entry name" value="GABAB1RECPTR"/>
</dbReference>
<comment type="caution">
    <text evidence="12">The sequence shown here is derived from an EMBL/GenBank/DDBJ whole genome shotgun (WGS) entry which is preliminary data.</text>
</comment>
<feature type="compositionally biased region" description="Low complexity" evidence="9">
    <location>
        <begin position="767"/>
        <end position="779"/>
    </location>
</feature>
<feature type="transmembrane region" description="Helical" evidence="10">
    <location>
        <begin position="697"/>
        <end position="714"/>
    </location>
</feature>
<dbReference type="Proteomes" id="UP001159427">
    <property type="component" value="Unassembled WGS sequence"/>
</dbReference>
<dbReference type="CDD" id="cd15047">
    <property type="entry name" value="7tmC_GABA-B-like"/>
    <property type="match status" value="1"/>
</dbReference>
<dbReference type="PANTHER" id="PTHR10519">
    <property type="entry name" value="GABA-B RECEPTOR"/>
    <property type="match status" value="1"/>
</dbReference>
<feature type="transmembrane region" description="Helical" evidence="10">
    <location>
        <begin position="720"/>
        <end position="742"/>
    </location>
</feature>
<feature type="domain" description="G-protein coupled receptors family 3 profile" evidence="11">
    <location>
        <begin position="555"/>
        <end position="753"/>
    </location>
</feature>
<evidence type="ECO:0000256" key="9">
    <source>
        <dbReference type="SAM" id="MobiDB-lite"/>
    </source>
</evidence>
<gene>
    <name evidence="12" type="ORF">PEVE_00002457</name>
</gene>
<evidence type="ECO:0000256" key="4">
    <source>
        <dbReference type="ARBA" id="ARBA00023040"/>
    </source>
</evidence>
<feature type="transmembrane region" description="Helical" evidence="10">
    <location>
        <begin position="519"/>
        <end position="537"/>
    </location>
</feature>
<dbReference type="InterPro" id="IPR028082">
    <property type="entry name" value="Peripla_BP_I"/>
</dbReference>
<feature type="transmembrane region" description="Helical" evidence="10">
    <location>
        <begin position="557"/>
        <end position="575"/>
    </location>
</feature>
<keyword evidence="4" id="KW-0297">G-protein coupled receptor</keyword>
<dbReference type="InterPro" id="IPR001828">
    <property type="entry name" value="ANF_lig-bd_rcpt"/>
</dbReference>
<evidence type="ECO:0000256" key="1">
    <source>
        <dbReference type="ARBA" id="ARBA00004141"/>
    </source>
</evidence>
<keyword evidence="7" id="KW-0325">Glycoprotein</keyword>